<dbReference type="PROSITE" id="PS00636">
    <property type="entry name" value="DNAJ_1"/>
    <property type="match status" value="1"/>
</dbReference>
<dbReference type="Pfam" id="PF00226">
    <property type="entry name" value="DnaJ"/>
    <property type="match status" value="1"/>
</dbReference>
<organism evidence="3 4">
    <name type="scientific">Hibiscus trionum</name>
    <name type="common">Flower of an hour</name>
    <dbReference type="NCBI Taxonomy" id="183268"/>
    <lineage>
        <taxon>Eukaryota</taxon>
        <taxon>Viridiplantae</taxon>
        <taxon>Streptophyta</taxon>
        <taxon>Embryophyta</taxon>
        <taxon>Tracheophyta</taxon>
        <taxon>Spermatophyta</taxon>
        <taxon>Magnoliopsida</taxon>
        <taxon>eudicotyledons</taxon>
        <taxon>Gunneridae</taxon>
        <taxon>Pentapetalae</taxon>
        <taxon>rosids</taxon>
        <taxon>malvids</taxon>
        <taxon>Malvales</taxon>
        <taxon>Malvaceae</taxon>
        <taxon>Malvoideae</taxon>
        <taxon>Hibiscus</taxon>
    </lineage>
</organism>
<dbReference type="OrthoDB" id="10250354at2759"/>
<dbReference type="Gene3D" id="1.10.287.110">
    <property type="entry name" value="DnaJ domain"/>
    <property type="match status" value="1"/>
</dbReference>
<dbReference type="Proteomes" id="UP001165190">
    <property type="component" value="Unassembled WGS sequence"/>
</dbReference>
<accession>A0A9W7HTC3</accession>
<evidence type="ECO:0000256" key="1">
    <source>
        <dbReference type="SAM" id="MobiDB-lite"/>
    </source>
</evidence>
<dbReference type="PRINTS" id="PR00625">
    <property type="entry name" value="JDOMAIN"/>
</dbReference>
<feature type="region of interest" description="Disordered" evidence="1">
    <location>
        <begin position="144"/>
        <end position="174"/>
    </location>
</feature>
<evidence type="ECO:0000313" key="3">
    <source>
        <dbReference type="EMBL" id="GMI82781.1"/>
    </source>
</evidence>
<dbReference type="CDD" id="cd06257">
    <property type="entry name" value="DnaJ"/>
    <property type="match status" value="1"/>
</dbReference>
<evidence type="ECO:0000313" key="4">
    <source>
        <dbReference type="Proteomes" id="UP001165190"/>
    </source>
</evidence>
<protein>
    <submittedName>
        <fullName evidence="3">SUVH1/3-interacting DNAJ domain-containing protein 2</fullName>
    </submittedName>
</protein>
<dbReference type="EMBL" id="BSYR01000019">
    <property type="protein sequence ID" value="GMI82781.1"/>
    <property type="molecule type" value="Genomic_DNA"/>
</dbReference>
<feature type="domain" description="J" evidence="2">
    <location>
        <begin position="68"/>
        <end position="133"/>
    </location>
</feature>
<dbReference type="InterPro" id="IPR001623">
    <property type="entry name" value="DnaJ_domain"/>
</dbReference>
<dbReference type="SMART" id="SM00271">
    <property type="entry name" value="DnaJ"/>
    <property type="match status" value="1"/>
</dbReference>
<evidence type="ECO:0000259" key="2">
    <source>
        <dbReference type="PROSITE" id="PS50076"/>
    </source>
</evidence>
<dbReference type="InterPro" id="IPR018253">
    <property type="entry name" value="DnaJ_domain_CS"/>
</dbReference>
<name>A0A9W7HTC3_HIBTR</name>
<dbReference type="PROSITE" id="PS50076">
    <property type="entry name" value="DNAJ_2"/>
    <property type="match status" value="1"/>
</dbReference>
<dbReference type="InterPro" id="IPR036869">
    <property type="entry name" value="J_dom_sf"/>
</dbReference>
<reference evidence="3" key="1">
    <citation type="submission" date="2023-05" db="EMBL/GenBank/DDBJ databases">
        <title>Genome and transcriptome analyses reveal genes involved in the formation of fine ridges on petal epidermal cells in Hibiscus trionum.</title>
        <authorList>
            <person name="Koshimizu S."/>
            <person name="Masuda S."/>
            <person name="Ishii T."/>
            <person name="Shirasu K."/>
            <person name="Hoshino A."/>
            <person name="Arita M."/>
        </authorList>
    </citation>
    <scope>NUCLEOTIDE SEQUENCE</scope>
    <source>
        <strain evidence="3">Hamamatsu line</strain>
    </source>
</reference>
<comment type="caution">
    <text evidence="3">The sequence shown here is derived from an EMBL/GenBank/DDBJ whole genome shotgun (WGS) entry which is preliminary data.</text>
</comment>
<sequence>MEENGNRAEAIRLLGIAEKLLQSRDFNGSRDFAILAQETEPLLDGSDQILAIVDVIIAAEKKVNNRQDWYSILQIDGRSDDNDLIKKQYRRLALLLHPDKNKFPFADHAFKLVADAWAVLSNSSKKSVYDKESSLFTRIDLSGGGGGGDRSNQAGKFPVSRRGQNQEGGQYWMPNANTQYENQRSKTSTFWTACPYCYRLFEYPRAYEACCLRCQNCEKAFHAVDIPTLPPLVPGKEAYYCCWAFFPLGFVSGSPESEGPVPTGFPSWMHPTFSEVPSHGGERNGCNDQATPPAAAPPPPPSTTAAKVVGNTSNAAVVSGGNMSNSGPKKRGRPRKVPLNV</sequence>
<dbReference type="PANTHER" id="PTHR45496">
    <property type="entry name" value="CHAPERONE DNAJ-DOMAIN SUPERFAMILY PROTEIN"/>
    <property type="match status" value="1"/>
</dbReference>
<feature type="compositionally biased region" description="Polar residues" evidence="1">
    <location>
        <begin position="310"/>
        <end position="327"/>
    </location>
</feature>
<dbReference type="AlphaFoldDB" id="A0A9W7HTC3"/>
<feature type="compositionally biased region" description="Basic residues" evidence="1">
    <location>
        <begin position="328"/>
        <end position="341"/>
    </location>
</feature>
<dbReference type="InterPro" id="IPR053052">
    <property type="entry name" value="Imprinting_Balance_Reg"/>
</dbReference>
<feature type="region of interest" description="Disordered" evidence="1">
    <location>
        <begin position="259"/>
        <end position="341"/>
    </location>
</feature>
<proteinExistence type="predicted"/>
<keyword evidence="4" id="KW-1185">Reference proteome</keyword>
<gene>
    <name evidence="3" type="ORF">HRI_001947400</name>
</gene>
<dbReference type="SUPFAM" id="SSF46565">
    <property type="entry name" value="Chaperone J-domain"/>
    <property type="match status" value="1"/>
</dbReference>
<dbReference type="PANTHER" id="PTHR45496:SF1">
    <property type="entry name" value="CHAPERONE DNAJ-DOMAIN SUPERFAMILY PROTEIN"/>
    <property type="match status" value="1"/>
</dbReference>